<organism evidence="1 2">
    <name type="scientific">Smittium mucronatum</name>
    <dbReference type="NCBI Taxonomy" id="133383"/>
    <lineage>
        <taxon>Eukaryota</taxon>
        <taxon>Fungi</taxon>
        <taxon>Fungi incertae sedis</taxon>
        <taxon>Zoopagomycota</taxon>
        <taxon>Kickxellomycotina</taxon>
        <taxon>Harpellomycetes</taxon>
        <taxon>Harpellales</taxon>
        <taxon>Legeriomycetaceae</taxon>
        <taxon>Smittium</taxon>
    </lineage>
</organism>
<dbReference type="AlphaFoldDB" id="A0A1R0H0G9"/>
<evidence type="ECO:0000313" key="1">
    <source>
        <dbReference type="EMBL" id="OLY82635.1"/>
    </source>
</evidence>
<gene>
    <name evidence="1" type="ORF">AYI68_g3239</name>
</gene>
<proteinExistence type="predicted"/>
<dbReference type="Proteomes" id="UP000187455">
    <property type="component" value="Unassembled WGS sequence"/>
</dbReference>
<dbReference type="EMBL" id="LSSL01001352">
    <property type="protein sequence ID" value="OLY82635.1"/>
    <property type="molecule type" value="Genomic_DNA"/>
</dbReference>
<keyword evidence="2" id="KW-1185">Reference proteome</keyword>
<evidence type="ECO:0000313" key="2">
    <source>
        <dbReference type="Proteomes" id="UP000187455"/>
    </source>
</evidence>
<accession>A0A1R0H0G9</accession>
<sequence>MDVLAASKFTSKLGVGFELAKVSNSSGLRSNQNAVGRMIDQIFYAGFNCRPNRVIADRKLNISDHMLISDTFNIKGLEFFKIKKKSTLQNRRQLMSN</sequence>
<comment type="caution">
    <text evidence="1">The sequence shown here is derived from an EMBL/GenBank/DDBJ whole genome shotgun (WGS) entry which is preliminary data.</text>
</comment>
<evidence type="ECO:0008006" key="3">
    <source>
        <dbReference type="Google" id="ProtNLM"/>
    </source>
</evidence>
<reference evidence="1 2" key="1">
    <citation type="journal article" date="2016" name="Mol. Biol. Evol.">
        <title>Genome-Wide Survey of Gut Fungi (Harpellales) Reveals the First Horizontally Transferred Ubiquitin Gene from a Mosquito Host.</title>
        <authorList>
            <person name="Wang Y."/>
            <person name="White M.M."/>
            <person name="Kvist S."/>
            <person name="Moncalvo J.M."/>
        </authorList>
    </citation>
    <scope>NUCLEOTIDE SEQUENCE [LARGE SCALE GENOMIC DNA]</scope>
    <source>
        <strain evidence="1 2">ALG-7-W6</strain>
    </source>
</reference>
<protein>
    <recommendedName>
        <fullName evidence="3">Endonuclease/exonuclease/phosphatase domain-containing protein</fullName>
    </recommendedName>
</protein>
<name>A0A1R0H0G9_9FUNG</name>
<dbReference type="OrthoDB" id="5579505at2759"/>